<dbReference type="RefSeq" id="WP_121221355.1">
    <property type="nucleotide sequence ID" value="NZ_RBIG01000003.1"/>
</dbReference>
<dbReference type="GO" id="GO:0009117">
    <property type="term" value="P:nucleotide metabolic process"/>
    <property type="evidence" value="ECO:0007669"/>
    <property type="project" value="UniProtKB-KW"/>
</dbReference>
<evidence type="ECO:0000256" key="4">
    <source>
        <dbReference type="HAMAP-Rule" id="MF_00528"/>
    </source>
</evidence>
<comment type="cofactor">
    <cofactor evidence="1 4">
        <name>a divalent metal cation</name>
        <dbReference type="ChEBI" id="CHEBI:60240"/>
    </cofactor>
</comment>
<evidence type="ECO:0000256" key="3">
    <source>
        <dbReference type="ARBA" id="ARBA00023080"/>
    </source>
</evidence>
<accession>A0A420WC92</accession>
<feature type="active site" description="Proton acceptor" evidence="4">
    <location>
        <position position="94"/>
    </location>
</feature>
<protein>
    <recommendedName>
        <fullName evidence="4">Nucleoside triphosphate pyrophosphatase</fullName>
        <ecNumber evidence="4">3.6.1.9</ecNumber>
    </recommendedName>
    <alternativeName>
        <fullName evidence="4">Nucleotide pyrophosphatase</fullName>
        <shortName evidence="4">Nucleotide PPase</shortName>
    </alternativeName>
</protein>
<evidence type="ECO:0000313" key="6">
    <source>
        <dbReference type="Proteomes" id="UP000277424"/>
    </source>
</evidence>
<name>A0A420WC92_9PROT</name>
<dbReference type="CDD" id="cd00555">
    <property type="entry name" value="Maf"/>
    <property type="match status" value="1"/>
</dbReference>
<dbReference type="Proteomes" id="UP000277424">
    <property type="component" value="Unassembled WGS sequence"/>
</dbReference>
<comment type="subcellular location">
    <subcellularLocation>
        <location evidence="4">Cytoplasm</location>
    </subcellularLocation>
</comment>
<keyword evidence="4" id="KW-0963">Cytoplasm</keyword>
<dbReference type="GO" id="GO:0005737">
    <property type="term" value="C:cytoplasm"/>
    <property type="evidence" value="ECO:0007669"/>
    <property type="project" value="UniProtKB-SubCell"/>
</dbReference>
<organism evidence="5 6">
    <name type="scientific">Oceanibaculum indicum</name>
    <dbReference type="NCBI Taxonomy" id="526216"/>
    <lineage>
        <taxon>Bacteria</taxon>
        <taxon>Pseudomonadati</taxon>
        <taxon>Pseudomonadota</taxon>
        <taxon>Alphaproteobacteria</taxon>
        <taxon>Rhodospirillales</taxon>
        <taxon>Oceanibaculaceae</taxon>
        <taxon>Oceanibaculum</taxon>
    </lineage>
</organism>
<dbReference type="PANTHER" id="PTHR43213">
    <property type="entry name" value="BIFUNCTIONAL DTTP/UTP PYROPHOSPHATASE/METHYLTRANSFERASE PROTEIN-RELATED"/>
    <property type="match status" value="1"/>
</dbReference>
<comment type="similarity">
    <text evidence="4">Belongs to the Maf family.</text>
</comment>
<comment type="catalytic activity">
    <reaction evidence="4">
        <text>a ribonucleoside 5'-triphosphate + H2O = a ribonucleoside 5'-phosphate + diphosphate + H(+)</text>
        <dbReference type="Rhea" id="RHEA:23996"/>
        <dbReference type="ChEBI" id="CHEBI:15377"/>
        <dbReference type="ChEBI" id="CHEBI:15378"/>
        <dbReference type="ChEBI" id="CHEBI:33019"/>
        <dbReference type="ChEBI" id="CHEBI:58043"/>
        <dbReference type="ChEBI" id="CHEBI:61557"/>
        <dbReference type="EC" id="3.6.1.9"/>
    </reaction>
</comment>
<dbReference type="EC" id="3.6.1.9" evidence="4"/>
<dbReference type="GO" id="GO:0047429">
    <property type="term" value="F:nucleoside triphosphate diphosphatase activity"/>
    <property type="evidence" value="ECO:0007669"/>
    <property type="project" value="UniProtKB-EC"/>
</dbReference>
<reference evidence="5 6" key="1">
    <citation type="submission" date="2018-10" db="EMBL/GenBank/DDBJ databases">
        <title>Comparative analysis of microorganisms from saline springs in Andes Mountain Range, Colombia.</title>
        <authorList>
            <person name="Rubin E."/>
        </authorList>
    </citation>
    <scope>NUCLEOTIDE SEQUENCE [LARGE SCALE GENOMIC DNA]</scope>
    <source>
        <strain evidence="5 6">USBA 36</strain>
    </source>
</reference>
<dbReference type="Gene3D" id="3.90.950.10">
    <property type="match status" value="1"/>
</dbReference>
<evidence type="ECO:0000313" key="5">
    <source>
        <dbReference type="EMBL" id="RKQ68634.1"/>
    </source>
</evidence>
<keyword evidence="3 4" id="KW-0546">Nucleotide metabolism</keyword>
<dbReference type="SUPFAM" id="SSF52972">
    <property type="entry name" value="ITPase-like"/>
    <property type="match status" value="1"/>
</dbReference>
<keyword evidence="2 4" id="KW-0378">Hydrolase</keyword>
<dbReference type="HAMAP" id="MF_00528">
    <property type="entry name" value="Maf"/>
    <property type="match status" value="1"/>
</dbReference>
<evidence type="ECO:0000256" key="1">
    <source>
        <dbReference type="ARBA" id="ARBA00001968"/>
    </source>
</evidence>
<sequence>MTSTGTKSGTTLLAEDAASDTTLILASGSTIRAQLLRGAGLDFIIETAPVDEAEIRIALQAEGASAGDTAVALAEAKALRVSRKRPGALVIGCDQMLDCNNVWFEKPGDRDHARAHLQALRGRAHTLSSGIVVARDGQRIWHELSTARLTMRPLSEEFIEAYLDAAGDAVQSSVGAYQLEGLGAQLFSRIEGDYFTILGLPLLPLLDFLRQHGLLKR</sequence>
<comment type="caution">
    <text evidence="4">Lacks conserved residue(s) required for the propagation of feature annotation.</text>
</comment>
<dbReference type="InterPro" id="IPR029001">
    <property type="entry name" value="ITPase-like_fam"/>
</dbReference>
<dbReference type="PIRSF" id="PIRSF006305">
    <property type="entry name" value="Maf"/>
    <property type="match status" value="1"/>
</dbReference>
<dbReference type="InterPro" id="IPR003697">
    <property type="entry name" value="Maf-like"/>
</dbReference>
<comment type="function">
    <text evidence="4">Nucleoside triphosphate pyrophosphatase. May have a dual role in cell division arrest and in preventing the incorporation of modified nucleotides into cellular nucleic acids.</text>
</comment>
<dbReference type="OrthoDB" id="9813962at2"/>
<gene>
    <name evidence="5" type="ORF">BCL74_3116</name>
</gene>
<proteinExistence type="inferred from homology"/>
<dbReference type="Pfam" id="PF02545">
    <property type="entry name" value="Maf"/>
    <property type="match status" value="1"/>
</dbReference>
<comment type="caution">
    <text evidence="5">The sequence shown here is derived from an EMBL/GenBank/DDBJ whole genome shotgun (WGS) entry which is preliminary data.</text>
</comment>
<dbReference type="PANTHER" id="PTHR43213:SF5">
    <property type="entry name" value="BIFUNCTIONAL DTTP_UTP PYROPHOSPHATASE_METHYLTRANSFERASE PROTEIN-RELATED"/>
    <property type="match status" value="1"/>
</dbReference>
<comment type="catalytic activity">
    <reaction evidence="4">
        <text>a 2'-deoxyribonucleoside 5'-triphosphate + H2O = a 2'-deoxyribonucleoside 5'-phosphate + diphosphate + H(+)</text>
        <dbReference type="Rhea" id="RHEA:44644"/>
        <dbReference type="ChEBI" id="CHEBI:15377"/>
        <dbReference type="ChEBI" id="CHEBI:15378"/>
        <dbReference type="ChEBI" id="CHEBI:33019"/>
        <dbReference type="ChEBI" id="CHEBI:61560"/>
        <dbReference type="ChEBI" id="CHEBI:65317"/>
        <dbReference type="EC" id="3.6.1.9"/>
    </reaction>
</comment>
<dbReference type="AlphaFoldDB" id="A0A420WC92"/>
<dbReference type="EMBL" id="RBIG01000003">
    <property type="protein sequence ID" value="RKQ68634.1"/>
    <property type="molecule type" value="Genomic_DNA"/>
</dbReference>
<evidence type="ECO:0000256" key="2">
    <source>
        <dbReference type="ARBA" id="ARBA00022801"/>
    </source>
</evidence>